<dbReference type="Proteomes" id="UP000054477">
    <property type="component" value="Unassembled WGS sequence"/>
</dbReference>
<accession>A0A0C9X6N9</accession>
<evidence type="ECO:0000313" key="2">
    <source>
        <dbReference type="Proteomes" id="UP000054477"/>
    </source>
</evidence>
<dbReference type="HOGENOM" id="CLU_2996802_0_0_1"/>
<evidence type="ECO:0000313" key="1">
    <source>
        <dbReference type="EMBL" id="KIK07855.1"/>
    </source>
</evidence>
<reference evidence="2" key="2">
    <citation type="submission" date="2015-01" db="EMBL/GenBank/DDBJ databases">
        <title>Evolutionary Origins and Diversification of the Mycorrhizal Mutualists.</title>
        <authorList>
            <consortium name="DOE Joint Genome Institute"/>
            <consortium name="Mycorrhizal Genomics Consortium"/>
            <person name="Kohler A."/>
            <person name="Kuo A."/>
            <person name="Nagy L.G."/>
            <person name="Floudas D."/>
            <person name="Copeland A."/>
            <person name="Barry K.W."/>
            <person name="Cichocki N."/>
            <person name="Veneault-Fourrey C."/>
            <person name="LaButti K."/>
            <person name="Lindquist E.A."/>
            <person name="Lipzen A."/>
            <person name="Lundell T."/>
            <person name="Morin E."/>
            <person name="Murat C."/>
            <person name="Riley R."/>
            <person name="Ohm R."/>
            <person name="Sun H."/>
            <person name="Tunlid A."/>
            <person name="Henrissat B."/>
            <person name="Grigoriev I.V."/>
            <person name="Hibbett D.S."/>
            <person name="Martin F."/>
        </authorList>
    </citation>
    <scope>NUCLEOTIDE SEQUENCE [LARGE SCALE GENOMIC DNA]</scope>
    <source>
        <strain evidence="2">LaAM-08-1</strain>
    </source>
</reference>
<proteinExistence type="predicted"/>
<organism evidence="1 2">
    <name type="scientific">Laccaria amethystina LaAM-08-1</name>
    <dbReference type="NCBI Taxonomy" id="1095629"/>
    <lineage>
        <taxon>Eukaryota</taxon>
        <taxon>Fungi</taxon>
        <taxon>Dikarya</taxon>
        <taxon>Basidiomycota</taxon>
        <taxon>Agaricomycotina</taxon>
        <taxon>Agaricomycetes</taxon>
        <taxon>Agaricomycetidae</taxon>
        <taxon>Agaricales</taxon>
        <taxon>Agaricineae</taxon>
        <taxon>Hydnangiaceae</taxon>
        <taxon>Laccaria</taxon>
    </lineage>
</organism>
<dbReference type="EMBL" id="KN838545">
    <property type="protein sequence ID" value="KIK07855.1"/>
    <property type="molecule type" value="Genomic_DNA"/>
</dbReference>
<protein>
    <submittedName>
        <fullName evidence="1">Uncharacterized protein</fullName>
    </submittedName>
</protein>
<sequence length="57" mass="6678">MHLTALKRNSRETVKTLRHSGLVKTQGPIYEDTDLYRKVKGTEDTLLTFYKKITHED</sequence>
<reference evidence="1 2" key="1">
    <citation type="submission" date="2014-04" db="EMBL/GenBank/DDBJ databases">
        <authorList>
            <consortium name="DOE Joint Genome Institute"/>
            <person name="Kuo A."/>
            <person name="Kohler A."/>
            <person name="Nagy L.G."/>
            <person name="Floudas D."/>
            <person name="Copeland A."/>
            <person name="Barry K.W."/>
            <person name="Cichocki N."/>
            <person name="Veneault-Fourrey C."/>
            <person name="LaButti K."/>
            <person name="Lindquist E.A."/>
            <person name="Lipzen A."/>
            <person name="Lundell T."/>
            <person name="Morin E."/>
            <person name="Murat C."/>
            <person name="Sun H."/>
            <person name="Tunlid A."/>
            <person name="Henrissat B."/>
            <person name="Grigoriev I.V."/>
            <person name="Hibbett D.S."/>
            <person name="Martin F."/>
            <person name="Nordberg H.P."/>
            <person name="Cantor M.N."/>
            <person name="Hua S.X."/>
        </authorList>
    </citation>
    <scope>NUCLEOTIDE SEQUENCE [LARGE SCALE GENOMIC DNA]</scope>
    <source>
        <strain evidence="1 2">LaAM-08-1</strain>
    </source>
</reference>
<gene>
    <name evidence="1" type="ORF">K443DRAFT_152854</name>
</gene>
<keyword evidence="2" id="KW-1185">Reference proteome</keyword>
<name>A0A0C9X6N9_9AGAR</name>
<dbReference type="AlphaFoldDB" id="A0A0C9X6N9"/>